<dbReference type="AlphaFoldDB" id="A0A9W6ZTU6"/>
<accession>A0A9W6ZTU6</accession>
<reference evidence="2" key="1">
    <citation type="submission" date="2022-07" db="EMBL/GenBank/DDBJ databases">
        <title>Genome analysis of Parmales, a sister group of diatoms, reveals the evolutionary specialization of diatoms from phago-mixotrophs to photoautotrophs.</title>
        <authorList>
            <person name="Ban H."/>
            <person name="Sato S."/>
            <person name="Yoshikawa S."/>
            <person name="Kazumasa Y."/>
            <person name="Nakamura Y."/>
            <person name="Ichinomiya M."/>
            <person name="Saitoh K."/>
            <person name="Sato N."/>
            <person name="Blanc-Mathieu R."/>
            <person name="Endo H."/>
            <person name="Kuwata A."/>
            <person name="Ogata H."/>
        </authorList>
    </citation>
    <scope>NUCLEOTIDE SEQUENCE</scope>
</reference>
<organism evidence="2 3">
    <name type="scientific">Triparma retinervis</name>
    <dbReference type="NCBI Taxonomy" id="2557542"/>
    <lineage>
        <taxon>Eukaryota</taxon>
        <taxon>Sar</taxon>
        <taxon>Stramenopiles</taxon>
        <taxon>Ochrophyta</taxon>
        <taxon>Bolidophyceae</taxon>
        <taxon>Parmales</taxon>
        <taxon>Triparmaceae</taxon>
        <taxon>Triparma</taxon>
    </lineage>
</organism>
<evidence type="ECO:0000313" key="3">
    <source>
        <dbReference type="Proteomes" id="UP001165082"/>
    </source>
</evidence>
<proteinExistence type="predicted"/>
<sequence>LRAELSSIASLSPEDTGPEISTAIKAQLDSYQSKAKEDAQTIEECVEKIGELTAREGEARKRGGGLKEMNNKLAMQLKHTRSELEAAKRFPASNLSSSESIRDMLEKQGSMAGSLAKKELEIESLQSSLSACRARARQAESGAAQMTQQMNLIKTTSEEVAMLEAEEIARLEAELEACGRKLAEERKGRVDDGNRYERSLGALVSEAEETKGELLELKRAHNLASERAARLAGEVESARGHSRDVANRLHSVQFSGHVRDVMGAESHFRGTHGRGGAANSINSPFLDGYLTGVPSQSFRPIGTATSGTAPTADSLITLPDPALGGSRRPDYTSELELLYIQREKELLDKLADTMTKVRVYEDDGLAPSPLNSQKKRRSNRWRGGLNSAGPADPFAAQAAPGAAPGDRGAAEDAPPSPPRSPKRSSKLGLHQPTASSLAKNEGQILKKKKYEHISLKKGVGRGGGKLKPGRVNYPKTGSAFHDAVVEVVDRTRDVKDLGLEVVAEGGVKNSVAGGPSTGKTFTNYYDAALTPIPFDKQLRMTSPIPPPPATAASQAGPTPRLTPPGNPFSTMGALTQSFLPARTPLDDLRDKLTSGAL</sequence>
<feature type="region of interest" description="Disordered" evidence="1">
    <location>
        <begin position="304"/>
        <end position="327"/>
    </location>
</feature>
<protein>
    <submittedName>
        <fullName evidence="2">Uncharacterized protein</fullName>
    </submittedName>
</protein>
<dbReference type="Proteomes" id="UP001165082">
    <property type="component" value="Unassembled WGS sequence"/>
</dbReference>
<feature type="region of interest" description="Disordered" evidence="1">
    <location>
        <begin position="541"/>
        <end position="597"/>
    </location>
</feature>
<gene>
    <name evidence="2" type="ORF">TrRE_jg11188</name>
</gene>
<dbReference type="OrthoDB" id="207159at2759"/>
<feature type="compositionally biased region" description="Basic and acidic residues" evidence="1">
    <location>
        <begin position="584"/>
        <end position="597"/>
    </location>
</feature>
<dbReference type="EMBL" id="BRXZ01002357">
    <property type="protein sequence ID" value="GMH60357.1"/>
    <property type="molecule type" value="Genomic_DNA"/>
</dbReference>
<feature type="region of interest" description="Disordered" evidence="1">
    <location>
        <begin position="363"/>
        <end position="443"/>
    </location>
</feature>
<feature type="compositionally biased region" description="Polar residues" evidence="1">
    <location>
        <begin position="567"/>
        <end position="578"/>
    </location>
</feature>
<comment type="caution">
    <text evidence="2">The sequence shown here is derived from an EMBL/GenBank/DDBJ whole genome shotgun (WGS) entry which is preliminary data.</text>
</comment>
<name>A0A9W6ZTU6_9STRA</name>
<feature type="non-terminal residue" evidence="2">
    <location>
        <position position="1"/>
    </location>
</feature>
<keyword evidence="3" id="KW-1185">Reference proteome</keyword>
<feature type="compositionally biased region" description="Low complexity" evidence="1">
    <location>
        <begin position="550"/>
        <end position="559"/>
    </location>
</feature>
<evidence type="ECO:0000256" key="1">
    <source>
        <dbReference type="SAM" id="MobiDB-lite"/>
    </source>
</evidence>
<feature type="compositionally biased region" description="Low complexity" evidence="1">
    <location>
        <begin position="388"/>
        <end position="413"/>
    </location>
</feature>
<evidence type="ECO:0000313" key="2">
    <source>
        <dbReference type="EMBL" id="GMH60357.1"/>
    </source>
</evidence>